<dbReference type="InterPro" id="IPR005546">
    <property type="entry name" value="Autotransporte_beta"/>
</dbReference>
<dbReference type="Pfam" id="PF03797">
    <property type="entry name" value="Autotransporter"/>
    <property type="match status" value="1"/>
</dbReference>
<dbReference type="AlphaFoldDB" id="A0A5U0Q6J5"/>
<accession>A0A5U0Q6J5</accession>
<feature type="region of interest" description="Disordered" evidence="1">
    <location>
        <begin position="387"/>
        <end position="412"/>
    </location>
</feature>
<sequence length="456" mass="50703">MTALTPAKESIPMTTLTPAKESIPMTALTPAKESIPMTTLTPAKESIPMTTLTPAKESIPMTALTPAKESIPMTALTPAKESIPMTALTPAKESIPMTALTPAKESIPMTALTPAKESIPMTALTPDEEKISTMEVLPVATTPQETDPLRFFSRENNVDLIQKLNTLMMLPQIAFIEESNQLNKRLGDIRQLDDDTGFWLKTNAGRSRFEDMTIYHQTVQMGVDKKVGKNIYGVMGSYTRGYSHGQMGENNLTGGIGFYYSWITDTGPFVDVIGKYLTNRQTFSFPEKMMAQQTLRTPVLLGSVQMGWHAAFSDNRFFVEPSIEMLTGYMPGYTLQSDTVKIRAANHPPLYSKTGMAFGVNWDPDSQRQISLSAGLFRLQELRSPGKTELSDRMGSESTWTTRSNTPAEKDNRYQASLSLNARISDSWRIYSEVETSFKGILHDDYSGQIGFRYQF</sequence>
<comment type="caution">
    <text evidence="3">The sequence shown here is derived from an EMBL/GenBank/DDBJ whole genome shotgun (WGS) entry which is preliminary data.</text>
</comment>
<name>A0A5U0Q6J5_SALER</name>
<dbReference type="SMART" id="SM00869">
    <property type="entry name" value="Autotransporter"/>
    <property type="match status" value="1"/>
</dbReference>
<dbReference type="EMBL" id="AAGIQQ010000048">
    <property type="protein sequence ID" value="EBO4819217.1"/>
    <property type="molecule type" value="Genomic_DNA"/>
</dbReference>
<dbReference type="SUPFAM" id="SSF103515">
    <property type="entry name" value="Autotransporter"/>
    <property type="match status" value="1"/>
</dbReference>
<protein>
    <recommendedName>
        <fullName evidence="2">Autotransporter domain-containing protein</fullName>
    </recommendedName>
</protein>
<proteinExistence type="predicted"/>
<dbReference type="PANTHER" id="PTHR10068:SF14">
    <property type="entry name" value="CELL WALL ADHESIN EAP1"/>
    <property type="match status" value="1"/>
</dbReference>
<feature type="domain" description="Autotransporter" evidence="2">
    <location>
        <begin position="191"/>
        <end position="456"/>
    </location>
</feature>
<gene>
    <name evidence="3" type="ORF">DOF42_23455</name>
</gene>
<dbReference type="PANTHER" id="PTHR10068">
    <property type="entry name" value="BONE MARROW PROTEOGLYCAN"/>
    <property type="match status" value="1"/>
</dbReference>
<dbReference type="GO" id="GO:0019867">
    <property type="term" value="C:outer membrane"/>
    <property type="evidence" value="ECO:0007669"/>
    <property type="project" value="InterPro"/>
</dbReference>
<dbReference type="InterPro" id="IPR036709">
    <property type="entry name" value="Autotransporte_beta_dom_sf"/>
</dbReference>
<dbReference type="PROSITE" id="PS51208">
    <property type="entry name" value="AUTOTRANSPORTER"/>
    <property type="match status" value="1"/>
</dbReference>
<dbReference type="Gene3D" id="2.40.128.130">
    <property type="entry name" value="Autotransporter beta-domain"/>
    <property type="match status" value="1"/>
</dbReference>
<reference evidence="3" key="1">
    <citation type="submission" date="2018-06" db="EMBL/GenBank/DDBJ databases">
        <authorList>
            <consortium name="PulseNet: The National Subtyping Network for Foodborne Disease Surveillance"/>
            <person name="Tarr C.L."/>
            <person name="Trees E."/>
            <person name="Katz L.S."/>
            <person name="Carleton-Romer H.A."/>
            <person name="Stroika S."/>
            <person name="Kucerova Z."/>
            <person name="Roache K.F."/>
            <person name="Sabol A.L."/>
            <person name="Besser J."/>
            <person name="Gerner-Smidt P."/>
        </authorList>
    </citation>
    <scope>NUCLEOTIDE SEQUENCE</scope>
    <source>
        <strain evidence="3">PNUSAS043090</strain>
    </source>
</reference>
<evidence type="ECO:0000259" key="2">
    <source>
        <dbReference type="PROSITE" id="PS51208"/>
    </source>
</evidence>
<organism evidence="3">
    <name type="scientific">Salmonella enterica</name>
    <name type="common">Salmonella choleraesuis</name>
    <dbReference type="NCBI Taxonomy" id="28901"/>
    <lineage>
        <taxon>Bacteria</taxon>
        <taxon>Pseudomonadati</taxon>
        <taxon>Pseudomonadota</taxon>
        <taxon>Gammaproteobacteria</taxon>
        <taxon>Enterobacterales</taxon>
        <taxon>Enterobacteriaceae</taxon>
        <taxon>Salmonella</taxon>
    </lineage>
</organism>
<dbReference type="InterPro" id="IPR006315">
    <property type="entry name" value="OM_autotransptr_brl_dom"/>
</dbReference>
<dbReference type="NCBIfam" id="TIGR01414">
    <property type="entry name" value="autotrans_barl"/>
    <property type="match status" value="1"/>
</dbReference>
<evidence type="ECO:0000313" key="3">
    <source>
        <dbReference type="EMBL" id="EBO4819217.1"/>
    </source>
</evidence>
<feature type="compositionally biased region" description="Polar residues" evidence="1">
    <location>
        <begin position="396"/>
        <end position="407"/>
    </location>
</feature>
<evidence type="ECO:0000256" key="1">
    <source>
        <dbReference type="SAM" id="MobiDB-lite"/>
    </source>
</evidence>